<feature type="chain" id="PRO_5002655103" evidence="1">
    <location>
        <begin position="24"/>
        <end position="77"/>
    </location>
</feature>
<evidence type="ECO:0000256" key="1">
    <source>
        <dbReference type="SAM" id="SignalP"/>
    </source>
</evidence>
<accession>A3K960</accession>
<reference evidence="2 3" key="1">
    <citation type="submission" date="2006-06" db="EMBL/GenBank/DDBJ databases">
        <authorList>
            <person name="Moran M.A."/>
            <person name="Ferriera S."/>
            <person name="Johnson J."/>
            <person name="Kravitz S."/>
            <person name="Beeson K."/>
            <person name="Sutton G."/>
            <person name="Rogers Y.-H."/>
            <person name="Friedman R."/>
            <person name="Frazier M."/>
            <person name="Venter J.C."/>
        </authorList>
    </citation>
    <scope>NUCLEOTIDE SEQUENCE [LARGE SCALE GENOMIC DNA]</scope>
    <source>
        <strain evidence="2 3">E-37</strain>
    </source>
</reference>
<dbReference type="Proteomes" id="UP000005713">
    <property type="component" value="Unassembled WGS sequence"/>
</dbReference>
<keyword evidence="1" id="KW-0732">Signal</keyword>
<protein>
    <submittedName>
        <fullName evidence="2">Uncharacterized protein</fullName>
    </submittedName>
</protein>
<name>A3K960_SAGS3</name>
<dbReference type="AlphaFoldDB" id="A3K960"/>
<feature type="signal peptide" evidence="1">
    <location>
        <begin position="1"/>
        <end position="23"/>
    </location>
</feature>
<sequence length="77" mass="7858">MKPLIASVLAASVLLSGASASYAAPVSAQTLDSGVYNVLPDANYAHLTNIQIAEINAVLHSGGDHNDMVNGIRAALL</sequence>
<organism evidence="2 3">
    <name type="scientific">Sagittula stellata (strain ATCC 700073 / DSM 11524 / E-37)</name>
    <dbReference type="NCBI Taxonomy" id="388399"/>
    <lineage>
        <taxon>Bacteria</taxon>
        <taxon>Pseudomonadati</taxon>
        <taxon>Pseudomonadota</taxon>
        <taxon>Alphaproteobacteria</taxon>
        <taxon>Rhodobacterales</taxon>
        <taxon>Roseobacteraceae</taxon>
        <taxon>Sagittula</taxon>
    </lineage>
</organism>
<keyword evidence="3" id="KW-1185">Reference proteome</keyword>
<dbReference type="RefSeq" id="WP_005862833.1">
    <property type="nucleotide sequence ID" value="NZ_AAYA01000017.1"/>
</dbReference>
<gene>
    <name evidence="2" type="ORF">SSE37_15156</name>
</gene>
<dbReference type="EMBL" id="AAYA01000017">
    <property type="protein sequence ID" value="EBA06232.1"/>
    <property type="molecule type" value="Genomic_DNA"/>
</dbReference>
<comment type="caution">
    <text evidence="2">The sequence shown here is derived from an EMBL/GenBank/DDBJ whole genome shotgun (WGS) entry which is preliminary data.</text>
</comment>
<evidence type="ECO:0000313" key="2">
    <source>
        <dbReference type="EMBL" id="EBA06232.1"/>
    </source>
</evidence>
<evidence type="ECO:0000313" key="3">
    <source>
        <dbReference type="Proteomes" id="UP000005713"/>
    </source>
</evidence>
<proteinExistence type="predicted"/>